<evidence type="ECO:0000259" key="10">
    <source>
        <dbReference type="Pfam" id="PF22930"/>
    </source>
</evidence>
<evidence type="ECO:0000256" key="5">
    <source>
        <dbReference type="ARBA" id="ARBA00023239"/>
    </source>
</evidence>
<comment type="cofactor">
    <cofactor evidence="1 7">
        <name>pyridoxal 5'-phosphate</name>
        <dbReference type="ChEBI" id="CHEBI:597326"/>
    </cofactor>
</comment>
<comment type="similarity">
    <text evidence="2">Belongs to the group II decarboxylase family.</text>
</comment>
<dbReference type="Pfam" id="PF00282">
    <property type="entry name" value="Pyridoxal_deC"/>
    <property type="match status" value="1"/>
</dbReference>
<dbReference type="STRING" id="6573.A0A210QFT9"/>
<dbReference type="EMBL" id="NEDP02003849">
    <property type="protein sequence ID" value="OWF47610.1"/>
    <property type="molecule type" value="Genomic_DNA"/>
</dbReference>
<evidence type="ECO:0000256" key="9">
    <source>
        <dbReference type="SAM" id="MobiDB-lite"/>
    </source>
</evidence>
<protein>
    <recommendedName>
        <fullName evidence="6">Pyridoxal-dependent decarboxylase domain-containing protein 1</fullName>
    </recommendedName>
</protein>
<evidence type="ECO:0000256" key="3">
    <source>
        <dbReference type="ARBA" id="ARBA00022793"/>
    </source>
</evidence>
<feature type="region of interest" description="Disordered" evidence="9">
    <location>
        <begin position="820"/>
        <end position="889"/>
    </location>
</feature>
<dbReference type="PANTHER" id="PTHR42735:SF1">
    <property type="entry name" value="PYRIDOXAL-DEPENDENT DECARBOXYLASE DOMAIN-CONTAINING PROTEIN 1-RELATED"/>
    <property type="match status" value="1"/>
</dbReference>
<name>A0A210QFT9_MIZYE</name>
<feature type="compositionally biased region" description="Acidic residues" evidence="9">
    <location>
        <begin position="136"/>
        <end position="177"/>
    </location>
</feature>
<dbReference type="GO" id="GO:0019752">
    <property type="term" value="P:carboxylic acid metabolic process"/>
    <property type="evidence" value="ECO:0007669"/>
    <property type="project" value="InterPro"/>
</dbReference>
<feature type="region of interest" description="Disordered" evidence="9">
    <location>
        <begin position="1"/>
        <end position="50"/>
    </location>
</feature>
<reference evidence="12 13" key="1">
    <citation type="journal article" date="2017" name="Nat. Ecol. Evol.">
        <title>Scallop genome provides insights into evolution of bilaterian karyotype and development.</title>
        <authorList>
            <person name="Wang S."/>
            <person name="Zhang J."/>
            <person name="Jiao W."/>
            <person name="Li J."/>
            <person name="Xun X."/>
            <person name="Sun Y."/>
            <person name="Guo X."/>
            <person name="Huan P."/>
            <person name="Dong B."/>
            <person name="Zhang L."/>
            <person name="Hu X."/>
            <person name="Sun X."/>
            <person name="Wang J."/>
            <person name="Zhao C."/>
            <person name="Wang Y."/>
            <person name="Wang D."/>
            <person name="Huang X."/>
            <person name="Wang R."/>
            <person name="Lv J."/>
            <person name="Li Y."/>
            <person name="Zhang Z."/>
            <person name="Liu B."/>
            <person name="Lu W."/>
            <person name="Hui Y."/>
            <person name="Liang J."/>
            <person name="Zhou Z."/>
            <person name="Hou R."/>
            <person name="Li X."/>
            <person name="Liu Y."/>
            <person name="Li H."/>
            <person name="Ning X."/>
            <person name="Lin Y."/>
            <person name="Zhao L."/>
            <person name="Xing Q."/>
            <person name="Dou J."/>
            <person name="Li Y."/>
            <person name="Mao J."/>
            <person name="Guo H."/>
            <person name="Dou H."/>
            <person name="Li T."/>
            <person name="Mu C."/>
            <person name="Jiang W."/>
            <person name="Fu Q."/>
            <person name="Fu X."/>
            <person name="Miao Y."/>
            <person name="Liu J."/>
            <person name="Yu Q."/>
            <person name="Li R."/>
            <person name="Liao H."/>
            <person name="Li X."/>
            <person name="Kong Y."/>
            <person name="Jiang Z."/>
            <person name="Chourrout D."/>
            <person name="Li R."/>
            <person name="Bao Z."/>
        </authorList>
    </citation>
    <scope>NUCLEOTIDE SEQUENCE [LARGE SCALE GENOMIC DNA]</scope>
    <source>
        <strain evidence="12 13">PY_sf001</strain>
    </source>
</reference>
<evidence type="ECO:0000256" key="8">
    <source>
        <dbReference type="SAM" id="Coils"/>
    </source>
</evidence>
<evidence type="ECO:0000256" key="7">
    <source>
        <dbReference type="PIRSR" id="PIRSR602129-50"/>
    </source>
</evidence>
<evidence type="ECO:0000256" key="6">
    <source>
        <dbReference type="ARBA" id="ARBA00047190"/>
    </source>
</evidence>
<dbReference type="GO" id="GO:0030170">
    <property type="term" value="F:pyridoxal phosphate binding"/>
    <property type="evidence" value="ECO:0007669"/>
    <property type="project" value="InterPro"/>
</dbReference>
<keyword evidence="4 7" id="KW-0663">Pyridoxal phosphate</keyword>
<keyword evidence="8" id="KW-0175">Coiled coil</keyword>
<dbReference type="Gene3D" id="3.40.640.10">
    <property type="entry name" value="Type I PLP-dependent aspartate aminotransferase-like (Major domain)"/>
    <property type="match status" value="1"/>
</dbReference>
<feature type="region of interest" description="Disordered" evidence="9">
    <location>
        <begin position="136"/>
        <end position="184"/>
    </location>
</feature>
<dbReference type="InterPro" id="IPR050477">
    <property type="entry name" value="GrpII_AminoAcid_Decarb"/>
</dbReference>
<dbReference type="InterPro" id="IPR055103">
    <property type="entry name" value="PDXDC1-like_2nd"/>
</dbReference>
<evidence type="ECO:0000256" key="2">
    <source>
        <dbReference type="ARBA" id="ARBA00009533"/>
    </source>
</evidence>
<dbReference type="Pfam" id="PF22930">
    <property type="entry name" value="PDXDC1-like_cen"/>
    <property type="match status" value="1"/>
</dbReference>
<sequence>MASANVSNNVHTSPEIENSAMEMDRQSREAEEEKPVISTASPFNPANHIDGGHDQQVFQMFMDPMMKELEEHVAINSQLLDKLNEQMENERKARIKARATAHIPEALKGEGQGMKTVMRTIENLMVFGEKDVEFVEEEEATVEEENNTDTGADQDDANDDGQKPEDEEDDDVEESFEEEKRRHRTLLPALDEHGRAAILAHSLASYASMLNEENLKKFTEKITSDCNLWLSRLFRFMDASAVFCEDERDGLVKICRLALYQKYPKYAAEGFEALYSRPPVIYVSAAASPNLSTYLCLQLGLPMSSISTVPCESGANPSSKMDISMLEKLIQDDIAAAKTPALLVAYAGTPLTGQVDDVDHLQDICRKNSIWLHVEGNNLATLTLVSVPTSILSCKAGDSMTVSLGKWLGIPGLPHATLYKSSDPALVHAAGLNTFNPQIKLNCLPIWICLQSLGHDGIVERVKQSCDLAEQLHTKLERLKAIRQVTKEKKEDDTPANTIRGMITRAINALLVFEIVSPTVVFRYIEEKEEGLQIAPYSSTSLTTEDNTPEESNSSIYFDALNVWLGETLQAENPGIELHVAEVENEGVCIRFSPLDSAQARGTVTEDVEALLQCLNTQIAILDATVLNRDKLKAMTSRESRLRLLDMPSWAGLGVVQYIPESWQNKGDDLPEEAVKEIHIINSELVQKLKSQDTAFSMGFTDNDVACVKFGLITEDTSIESLLELVCVTGKEVEDSSKYLETLAEVVKHGIEAANKDLEKENLEKLQNEGVFRQVPLVGSLLNWWSPPPKDSSKGRSFNLASGQISSTETLYKYHMQIQEDNSSKTPKISPQQQPTTPPVSPTQRSAGEVKASLTNEVCSAGMSPPASPGTDFPDSKIENTVEEAEEAS</sequence>
<feature type="compositionally biased region" description="Basic and acidic residues" evidence="9">
    <location>
        <begin position="22"/>
        <end position="35"/>
    </location>
</feature>
<evidence type="ECO:0000259" key="11">
    <source>
        <dbReference type="Pfam" id="PF22937"/>
    </source>
</evidence>
<feature type="domain" description="PDXDC1/PDXD2 second" evidence="10">
    <location>
        <begin position="517"/>
        <end position="626"/>
    </location>
</feature>
<gene>
    <name evidence="12" type="ORF">KP79_PYT05680</name>
</gene>
<dbReference type="InterPro" id="IPR002129">
    <property type="entry name" value="PyrdxlP-dep_de-COase"/>
</dbReference>
<organism evidence="12 13">
    <name type="scientific">Mizuhopecten yessoensis</name>
    <name type="common">Japanese scallop</name>
    <name type="synonym">Patinopecten yessoensis</name>
    <dbReference type="NCBI Taxonomy" id="6573"/>
    <lineage>
        <taxon>Eukaryota</taxon>
        <taxon>Metazoa</taxon>
        <taxon>Spiralia</taxon>
        <taxon>Lophotrochozoa</taxon>
        <taxon>Mollusca</taxon>
        <taxon>Bivalvia</taxon>
        <taxon>Autobranchia</taxon>
        <taxon>Pteriomorphia</taxon>
        <taxon>Pectinida</taxon>
        <taxon>Pectinoidea</taxon>
        <taxon>Pectinidae</taxon>
        <taxon>Mizuhopecten</taxon>
    </lineage>
</organism>
<dbReference type="GO" id="GO:0016831">
    <property type="term" value="F:carboxy-lyase activity"/>
    <property type="evidence" value="ECO:0007669"/>
    <property type="project" value="UniProtKB-KW"/>
</dbReference>
<feature type="domain" description="PDXDC1-like third" evidence="11">
    <location>
        <begin position="634"/>
        <end position="738"/>
    </location>
</feature>
<keyword evidence="3" id="KW-0210">Decarboxylase</keyword>
<feature type="coiled-coil region" evidence="8">
    <location>
        <begin position="66"/>
        <end position="100"/>
    </location>
</feature>
<comment type="caution">
    <text evidence="12">The sequence shown here is derived from an EMBL/GenBank/DDBJ whole genome shotgun (WGS) entry which is preliminary data.</text>
</comment>
<dbReference type="PANTHER" id="PTHR42735">
    <property type="match status" value="1"/>
</dbReference>
<dbReference type="Proteomes" id="UP000242188">
    <property type="component" value="Unassembled WGS sequence"/>
</dbReference>
<dbReference type="InterPro" id="IPR015424">
    <property type="entry name" value="PyrdxlP-dep_Trfase"/>
</dbReference>
<dbReference type="Pfam" id="PF22937">
    <property type="entry name" value="PDXDC1-like_cen2"/>
    <property type="match status" value="1"/>
</dbReference>
<feature type="compositionally biased region" description="Low complexity" evidence="9">
    <location>
        <begin position="824"/>
        <end position="835"/>
    </location>
</feature>
<dbReference type="AlphaFoldDB" id="A0A210QFT9"/>
<dbReference type="SUPFAM" id="SSF53383">
    <property type="entry name" value="PLP-dependent transferases"/>
    <property type="match status" value="1"/>
</dbReference>
<accession>A0A210QFT9</accession>
<dbReference type="InterPro" id="IPR055102">
    <property type="entry name" value="PDXDC1-like_3rd"/>
</dbReference>
<feature type="modified residue" description="N6-(pyridoxal phosphate)lysine" evidence="7">
    <location>
        <position position="406"/>
    </location>
</feature>
<proteinExistence type="inferred from homology"/>
<dbReference type="InterPro" id="IPR015421">
    <property type="entry name" value="PyrdxlP-dep_Trfase_major"/>
</dbReference>
<dbReference type="OrthoDB" id="2161780at2759"/>
<evidence type="ECO:0000256" key="4">
    <source>
        <dbReference type="ARBA" id="ARBA00022898"/>
    </source>
</evidence>
<evidence type="ECO:0000313" key="13">
    <source>
        <dbReference type="Proteomes" id="UP000242188"/>
    </source>
</evidence>
<keyword evidence="13" id="KW-1185">Reference proteome</keyword>
<evidence type="ECO:0000313" key="12">
    <source>
        <dbReference type="EMBL" id="OWF47610.1"/>
    </source>
</evidence>
<feature type="compositionally biased region" description="Polar residues" evidence="9">
    <location>
        <begin position="1"/>
        <end position="16"/>
    </location>
</feature>
<keyword evidence="5" id="KW-0456">Lyase</keyword>
<evidence type="ECO:0000256" key="1">
    <source>
        <dbReference type="ARBA" id="ARBA00001933"/>
    </source>
</evidence>